<dbReference type="STRING" id="192903.SAMN04488513_101170"/>
<dbReference type="PROSITE" id="PS50112">
    <property type="entry name" value="PAS"/>
    <property type="match status" value="1"/>
</dbReference>
<dbReference type="InterPro" id="IPR013656">
    <property type="entry name" value="PAS_4"/>
</dbReference>
<dbReference type="NCBIfam" id="TIGR00229">
    <property type="entry name" value="sensory_box"/>
    <property type="match status" value="3"/>
</dbReference>
<evidence type="ECO:0000259" key="6">
    <source>
        <dbReference type="PROSITE" id="PS50109"/>
    </source>
</evidence>
<dbReference type="Pfam" id="PF08447">
    <property type="entry name" value="PAS_3"/>
    <property type="match status" value="1"/>
</dbReference>
<evidence type="ECO:0000313" key="10">
    <source>
        <dbReference type="Proteomes" id="UP000184543"/>
    </source>
</evidence>
<protein>
    <recommendedName>
        <fullName evidence="2">histidine kinase</fullName>
        <ecNumber evidence="2">2.7.13.3</ecNumber>
    </recommendedName>
</protein>
<dbReference type="GO" id="GO:0004673">
    <property type="term" value="F:protein histidine kinase activity"/>
    <property type="evidence" value="ECO:0007669"/>
    <property type="project" value="UniProtKB-EC"/>
</dbReference>
<proteinExistence type="predicted"/>
<evidence type="ECO:0000256" key="5">
    <source>
        <dbReference type="ARBA" id="ARBA00022777"/>
    </source>
</evidence>
<name>A0A1M6AT98_9FLAO</name>
<dbReference type="InterPro" id="IPR003594">
    <property type="entry name" value="HATPase_dom"/>
</dbReference>
<gene>
    <name evidence="9" type="ORF">SAMN04488513_101170</name>
</gene>
<dbReference type="InterPro" id="IPR000700">
    <property type="entry name" value="PAS-assoc_C"/>
</dbReference>
<dbReference type="InterPro" id="IPR036890">
    <property type="entry name" value="HATPase_C_sf"/>
</dbReference>
<feature type="domain" description="PAC" evidence="8">
    <location>
        <begin position="51"/>
        <end position="103"/>
    </location>
</feature>
<dbReference type="InterPro" id="IPR004358">
    <property type="entry name" value="Sig_transdc_His_kin-like_C"/>
</dbReference>
<dbReference type="PANTHER" id="PTHR43304">
    <property type="entry name" value="PHYTOCHROME-LIKE PROTEIN CPH1"/>
    <property type="match status" value="1"/>
</dbReference>
<feature type="domain" description="Histidine kinase" evidence="6">
    <location>
        <begin position="497"/>
        <end position="710"/>
    </location>
</feature>
<dbReference type="EMBL" id="FQYU01000001">
    <property type="protein sequence ID" value="SHI39538.1"/>
    <property type="molecule type" value="Genomic_DNA"/>
</dbReference>
<dbReference type="SMART" id="SM00091">
    <property type="entry name" value="PAS"/>
    <property type="match status" value="2"/>
</dbReference>
<dbReference type="PANTHER" id="PTHR43304:SF1">
    <property type="entry name" value="PAC DOMAIN-CONTAINING PROTEIN"/>
    <property type="match status" value="1"/>
</dbReference>
<evidence type="ECO:0000256" key="3">
    <source>
        <dbReference type="ARBA" id="ARBA00022553"/>
    </source>
</evidence>
<dbReference type="InterPro" id="IPR001610">
    <property type="entry name" value="PAC"/>
</dbReference>
<dbReference type="Pfam" id="PF02518">
    <property type="entry name" value="HATPase_c"/>
    <property type="match status" value="1"/>
</dbReference>
<dbReference type="InterPro" id="IPR013655">
    <property type="entry name" value="PAS_fold_3"/>
</dbReference>
<dbReference type="EC" id="2.7.13.3" evidence="2"/>
<accession>A0A1M6AT98</accession>
<keyword evidence="5" id="KW-0418">Kinase</keyword>
<dbReference type="SMART" id="SM00086">
    <property type="entry name" value="PAC"/>
    <property type="match status" value="4"/>
</dbReference>
<dbReference type="PROSITE" id="PS50113">
    <property type="entry name" value="PAC"/>
    <property type="match status" value="4"/>
</dbReference>
<reference evidence="10" key="1">
    <citation type="submission" date="2016-11" db="EMBL/GenBank/DDBJ databases">
        <authorList>
            <person name="Varghese N."/>
            <person name="Submissions S."/>
        </authorList>
    </citation>
    <scope>NUCLEOTIDE SEQUENCE [LARGE SCALE GENOMIC DNA]</scope>
    <source>
        <strain evidence="10">DSM 19858</strain>
    </source>
</reference>
<keyword evidence="4" id="KW-0808">Transferase</keyword>
<keyword evidence="3" id="KW-0597">Phosphoprotein</keyword>
<evidence type="ECO:0000259" key="8">
    <source>
        <dbReference type="PROSITE" id="PS50113"/>
    </source>
</evidence>
<dbReference type="Gene3D" id="2.10.70.100">
    <property type="match status" value="1"/>
</dbReference>
<evidence type="ECO:0000259" key="7">
    <source>
        <dbReference type="PROSITE" id="PS50112"/>
    </source>
</evidence>
<dbReference type="SUPFAM" id="SSF55785">
    <property type="entry name" value="PYP-like sensor domain (PAS domain)"/>
    <property type="match status" value="4"/>
</dbReference>
<organism evidence="9 10">
    <name type="scientific">Pseudozobellia thermophila</name>
    <dbReference type="NCBI Taxonomy" id="192903"/>
    <lineage>
        <taxon>Bacteria</taxon>
        <taxon>Pseudomonadati</taxon>
        <taxon>Bacteroidota</taxon>
        <taxon>Flavobacteriia</taxon>
        <taxon>Flavobacteriales</taxon>
        <taxon>Flavobacteriaceae</taxon>
        <taxon>Pseudozobellia</taxon>
    </lineage>
</organism>
<dbReference type="InterPro" id="IPR035965">
    <property type="entry name" value="PAS-like_dom_sf"/>
</dbReference>
<dbReference type="Pfam" id="PF13426">
    <property type="entry name" value="PAS_9"/>
    <property type="match status" value="1"/>
</dbReference>
<feature type="domain" description="PAC" evidence="8">
    <location>
        <begin position="300"/>
        <end position="352"/>
    </location>
</feature>
<dbReference type="Gene3D" id="3.30.565.10">
    <property type="entry name" value="Histidine kinase-like ATPase, C-terminal domain"/>
    <property type="match status" value="1"/>
</dbReference>
<evidence type="ECO:0000313" key="9">
    <source>
        <dbReference type="EMBL" id="SHI39538.1"/>
    </source>
</evidence>
<comment type="catalytic activity">
    <reaction evidence="1">
        <text>ATP + protein L-histidine = ADP + protein N-phospho-L-histidine.</text>
        <dbReference type="EC" id="2.7.13.3"/>
    </reaction>
</comment>
<dbReference type="AlphaFoldDB" id="A0A1M6AT98"/>
<dbReference type="PROSITE" id="PS50109">
    <property type="entry name" value="HIS_KIN"/>
    <property type="match status" value="1"/>
</dbReference>
<sequence>MHFQAYSDVWRHSLCPDQTDFQGREFFTVLPHIPEAFRQIFNQCLNGKSIEDPGKKFIAQDGSIKWYKWRLNPRKDTNGSIVGLIVVLEDITQLQMNQELVLKAERVARIGGWEIDLLTNKIHWTDVTKEIHEVPKDYSPHLQEGINFYKEGIHRDTISKVVDRAISEGTPWDVELIIVTAKGNELWVRAMGDVEMLNGKCIRVFGTFQDIDDKKRTELQLREVSKRLSIATSGSHIGIWEYNIKSKESIWDENMYKLFNVEQGEFDPNDFGLWLSTIHPEDREALLKNYGEALSGKREYRTEFRIVRPDGGISHLGARAVLVRDEFGQPLKMVGTNFDITELKNTRSMLERSEKSFQGAFEKSNTGMALVDIAGQWIRVNQSLCKSLGYTEEELMRLSFQEITYPENLEESLIAFRKVINGETNSYRLEKKYLHKKGHIVHGILTVTAVRDNNDQLEHLIAQVIDITERKNAEVELTRLLHITKQQNDSLLNFAHIVSHNLRSHATNLSMLTGFIKQEKDPKEISEIHHMLSDASESLNETVLHLNEVVQLKVGVSEKMKPVNLYKTLKNVKKNLNTLIQKKNVVLHLQFPENLTVMGIPAYIDSIFLNLISNSIKYSSPDRAPEITISSKASKNRVILSIADNGLGINLDRHGKKIFGMYKTFHRNKDAKGIGLFITKNQIEAMNGTIEVQSTVNEGTTFTLHFEVNQKLQEINV</sequence>
<dbReference type="CDD" id="cd00130">
    <property type="entry name" value="PAS"/>
    <property type="match status" value="3"/>
</dbReference>
<dbReference type="Gene3D" id="3.30.450.20">
    <property type="entry name" value="PAS domain"/>
    <property type="match status" value="4"/>
</dbReference>
<dbReference type="PRINTS" id="PR00344">
    <property type="entry name" value="BCTRLSENSOR"/>
</dbReference>
<keyword evidence="10" id="KW-1185">Reference proteome</keyword>
<dbReference type="InterPro" id="IPR000014">
    <property type="entry name" value="PAS"/>
</dbReference>
<dbReference type="InterPro" id="IPR052162">
    <property type="entry name" value="Sensor_kinase/Photoreceptor"/>
</dbReference>
<dbReference type="InterPro" id="IPR005467">
    <property type="entry name" value="His_kinase_dom"/>
</dbReference>
<dbReference type="SMART" id="SM00387">
    <property type="entry name" value="HATPase_c"/>
    <property type="match status" value="1"/>
</dbReference>
<dbReference type="Proteomes" id="UP000184543">
    <property type="component" value="Unassembled WGS sequence"/>
</dbReference>
<dbReference type="Pfam" id="PF08448">
    <property type="entry name" value="PAS_4"/>
    <property type="match status" value="1"/>
</dbReference>
<evidence type="ECO:0000256" key="4">
    <source>
        <dbReference type="ARBA" id="ARBA00022679"/>
    </source>
</evidence>
<feature type="domain" description="PAC" evidence="8">
    <location>
        <begin position="427"/>
        <end position="479"/>
    </location>
</feature>
<feature type="domain" description="PAC" evidence="8">
    <location>
        <begin position="172"/>
        <end position="223"/>
    </location>
</feature>
<feature type="domain" description="PAS" evidence="7">
    <location>
        <begin position="353"/>
        <end position="423"/>
    </location>
</feature>
<dbReference type="SUPFAM" id="SSF55874">
    <property type="entry name" value="ATPase domain of HSP90 chaperone/DNA topoisomerase II/histidine kinase"/>
    <property type="match status" value="1"/>
</dbReference>
<evidence type="ECO:0000256" key="1">
    <source>
        <dbReference type="ARBA" id="ARBA00000085"/>
    </source>
</evidence>
<evidence type="ECO:0000256" key="2">
    <source>
        <dbReference type="ARBA" id="ARBA00012438"/>
    </source>
</evidence>